<keyword evidence="3" id="KW-0472">Membrane</keyword>
<comment type="caution">
    <text evidence="7">The sequence shown here is derived from an EMBL/GenBank/DDBJ whole genome shotgun (WGS) entry which is preliminary data.</text>
</comment>
<evidence type="ECO:0000313" key="7">
    <source>
        <dbReference type="EMBL" id="CAG7646416.1"/>
    </source>
</evidence>
<dbReference type="PANTHER" id="PTHR43649:SF33">
    <property type="entry name" value="POLYGALACTURONAN_RHAMNOGALACTURONAN-BINDING PROTEIN YTCQ"/>
    <property type="match status" value="1"/>
</dbReference>
<gene>
    <name evidence="7" type="ORF">PAESOLCIP111_05163</name>
</gene>
<proteinExistence type="predicted"/>
<evidence type="ECO:0000256" key="6">
    <source>
        <dbReference type="SAM" id="SignalP"/>
    </source>
</evidence>
<reference evidence="7" key="1">
    <citation type="submission" date="2021-06" db="EMBL/GenBank/DDBJ databases">
        <authorList>
            <person name="Criscuolo A."/>
        </authorList>
    </citation>
    <scope>NUCLEOTIDE SEQUENCE</scope>
    <source>
        <strain evidence="7">CIP111600</strain>
    </source>
</reference>
<evidence type="ECO:0000256" key="1">
    <source>
        <dbReference type="ARBA" id="ARBA00022475"/>
    </source>
</evidence>
<dbReference type="PROSITE" id="PS51257">
    <property type="entry name" value="PROKAR_LIPOPROTEIN"/>
    <property type="match status" value="1"/>
</dbReference>
<evidence type="ECO:0008006" key="9">
    <source>
        <dbReference type="Google" id="ProtNLM"/>
    </source>
</evidence>
<dbReference type="Proteomes" id="UP000693672">
    <property type="component" value="Unassembled WGS sequence"/>
</dbReference>
<protein>
    <recommendedName>
        <fullName evidence="9">Extracellular solute-binding protein</fullName>
    </recommendedName>
</protein>
<organism evidence="7 8">
    <name type="scientific">Paenibacillus solanacearum</name>
    <dbReference type="NCBI Taxonomy" id="2048548"/>
    <lineage>
        <taxon>Bacteria</taxon>
        <taxon>Bacillati</taxon>
        <taxon>Bacillota</taxon>
        <taxon>Bacilli</taxon>
        <taxon>Bacillales</taxon>
        <taxon>Paenibacillaceae</taxon>
        <taxon>Paenibacillus</taxon>
    </lineage>
</organism>
<evidence type="ECO:0000256" key="2">
    <source>
        <dbReference type="ARBA" id="ARBA00022729"/>
    </source>
</evidence>
<dbReference type="EMBL" id="CAJVAS010000034">
    <property type="protein sequence ID" value="CAG7646416.1"/>
    <property type="molecule type" value="Genomic_DNA"/>
</dbReference>
<keyword evidence="5" id="KW-0449">Lipoprotein</keyword>
<accession>A0A916K5N0</accession>
<dbReference type="AlphaFoldDB" id="A0A916K5N0"/>
<evidence type="ECO:0000256" key="5">
    <source>
        <dbReference type="ARBA" id="ARBA00023288"/>
    </source>
</evidence>
<dbReference type="InterPro" id="IPR050490">
    <property type="entry name" value="Bact_solute-bd_prot1"/>
</dbReference>
<evidence type="ECO:0000313" key="8">
    <source>
        <dbReference type="Proteomes" id="UP000693672"/>
    </source>
</evidence>
<dbReference type="RefSeq" id="WP_218094877.1">
    <property type="nucleotide sequence ID" value="NZ_CAJVAS010000034.1"/>
</dbReference>
<evidence type="ECO:0000256" key="4">
    <source>
        <dbReference type="ARBA" id="ARBA00023139"/>
    </source>
</evidence>
<keyword evidence="4" id="KW-0564">Palmitate</keyword>
<dbReference type="Pfam" id="PF01547">
    <property type="entry name" value="SBP_bac_1"/>
    <property type="match status" value="1"/>
</dbReference>
<feature type="chain" id="PRO_5038679749" description="Extracellular solute-binding protein" evidence="6">
    <location>
        <begin position="21"/>
        <end position="450"/>
    </location>
</feature>
<evidence type="ECO:0000256" key="3">
    <source>
        <dbReference type="ARBA" id="ARBA00023136"/>
    </source>
</evidence>
<dbReference type="PANTHER" id="PTHR43649">
    <property type="entry name" value="ARABINOSE-BINDING PROTEIN-RELATED"/>
    <property type="match status" value="1"/>
</dbReference>
<keyword evidence="2 6" id="KW-0732">Signal</keyword>
<dbReference type="InterPro" id="IPR006059">
    <property type="entry name" value="SBP"/>
</dbReference>
<keyword evidence="1" id="KW-1003">Cell membrane</keyword>
<keyword evidence="8" id="KW-1185">Reference proteome</keyword>
<feature type="signal peptide" evidence="6">
    <location>
        <begin position="1"/>
        <end position="20"/>
    </location>
</feature>
<sequence>MIFLLKRSALLLLVSAAALAGCNSGDSNGQKDGAEPQGGQQALVDKPVVSTEPVTLELYAYVARMTEDNFQNVIVKQVQKKYPHISVNLSFGGRGDLEKRIAAGTVPDIIFTANNIYPAVKMLDIPFDMTSSIKKFGIDLSKFDKEAVATIRDMEADKSMYAVPFSLNAGALFYNKDMFDRFGVPYPSDGMTWDQVIDISRTMTKQVDGVQYVGWDAGMPDAIAAPFGVSLVDPKTFKSTFNSPAYKKVFELQKAAWDMPGYLGQKGTDTRFSIAAFIGQKRVGMDAEWVSELLLPLADAEANGDAPNWDIATLPNFAEHAGKGRDLHAGFLLISKQSKYKDQAMQLIEVVTSKEAQLYMSRNGRMAALNDPQVIKEFGQDVPALRNKKVENIFKYPQSPAYVYTIYDNDILSIVRGIDKEIAVNNKDVNTALREAQEKADKMLDMLTNK</sequence>
<name>A0A916K5N0_9BACL</name>